<comment type="caution">
    <text evidence="1">The sequence shown here is derived from an EMBL/GenBank/DDBJ whole genome shotgun (WGS) entry which is preliminary data.</text>
</comment>
<dbReference type="Proteomes" id="UP000664032">
    <property type="component" value="Unassembled WGS sequence"/>
</dbReference>
<protein>
    <submittedName>
        <fullName evidence="1">Serine/threonine-protein kinase SIS8</fullName>
    </submittedName>
</protein>
<proteinExistence type="predicted"/>
<sequence length="1123" mass="125755">MAHARRSPQHRATSPSVSSPSTTRKNSLRRSTSRTSSRAPTEFIPSTSFHTLRPVLVPLESNLRRQPSRTALTHKVDGLDQLMRDPGHVIAGSKRKRVTSSNENAHTHGRPTRGSGRLKRLRTTSETVSRYRRASTSEESRSEASEMEVDTRIDTHEEDTEGSDDEECPQGGYEDEEHYDSSDEFLLHSASPKRLNRLLKLKLVELYELCGLTGTPQSLTKHELVDAIVNNRDGCASVPPSSPLGKGDGASSEYSSDDAHFAGDEETDAGGSRLPSHGSPLKRRVTTHDFGAAPLRPLKNRSLSMGNISGNNEVPRSLISERKLLMQLDAKQIESTGPRLVMRKNTARSSPATSTTTSSLKSSPPATRLRSRNVSVSANSSVPEPTSRGKGKGKAKQVEFSNEVEIHESSLKLGSRGKEVQTLVDSESDLTELEEEEEEEVEGRREPVGIPSPRRLRSKDRETERSVAKQVEDPDVTPIARSKQQRRIRGVSHDRTMDNAESSTNRNRRVTPMRKAKRKVGNLKESDPEDRDEEKEADEVQEEGEEEEEEEEEDLQPGNNEDDDDEAGEEDEVDELISSASITPPPESHGRRTPLRRRLRPRKSRNRVAPTVDEENEGDDEEEAEGEEGEEGNDGEEDEEDDVEGNQQSIADDGDDEVTIAVEPRKLRNGKIVGEEDTEMDVDEESVADQDEDGEVEDEVDDAASIDVDAEGETDEDETMEDDVDLTVATAKTLVRMRRDDLVRLCETRDLDPSGTKPQLAEALLQWRDRQGNDFSSPSSGGTVRPASKKKKRTKHHSDSTNTAVPVLLRSAHNHTDEPRTPVPGKDKEGKDKENEELELDLESLGLEDREIPPEKLTKLEKIGSGGFKDVFIGKFKNRKIAISEFRGQLSTMDIKELKLLGAFNHPNIVRFLGVSIPENTKETPVMIVSELCSNGDLFDYIRNTNAPSLRKVLLMMLDIARGLEYLHTRKPSIIHRDCKSSNILITAKGTAKIADFGLAKVKQSTRSMVRSLVGTVNWQAPELWTAHPKYNHKVDTFSCAMVYWEMLQWHAQTKKFPWEGMNEHAIYEIVGAKRQRPPINNLRKQWCPEIVDLMERMWAQEHQDRPTMTEVVKALEELLATY</sequence>
<organism evidence="1 2">
    <name type="scientific">Psilocybe cubensis</name>
    <name type="common">Psychedelic mushroom</name>
    <name type="synonym">Stropharia cubensis</name>
    <dbReference type="NCBI Taxonomy" id="181762"/>
    <lineage>
        <taxon>Eukaryota</taxon>
        <taxon>Fungi</taxon>
        <taxon>Dikarya</taxon>
        <taxon>Basidiomycota</taxon>
        <taxon>Agaricomycotina</taxon>
        <taxon>Agaricomycetes</taxon>
        <taxon>Agaricomycetidae</taxon>
        <taxon>Agaricales</taxon>
        <taxon>Agaricineae</taxon>
        <taxon>Strophariaceae</taxon>
        <taxon>Psilocybe</taxon>
    </lineage>
</organism>
<keyword evidence="2" id="KW-1185">Reference proteome</keyword>
<dbReference type="EMBL" id="JAFIQS020000003">
    <property type="protein sequence ID" value="KAH9483907.1"/>
    <property type="molecule type" value="Genomic_DNA"/>
</dbReference>
<keyword evidence="1" id="KW-0418">Kinase</keyword>
<gene>
    <name evidence="1" type="ORF">JR316_0003385</name>
</gene>
<name>A0ACB8H8B5_PSICU</name>
<evidence type="ECO:0000313" key="2">
    <source>
        <dbReference type="Proteomes" id="UP000664032"/>
    </source>
</evidence>
<reference evidence="1" key="1">
    <citation type="submission" date="2021-10" db="EMBL/GenBank/DDBJ databases">
        <title>Psilocybe cubensis genome.</title>
        <authorList>
            <person name="Mckernan K.J."/>
            <person name="Crawford S."/>
            <person name="Trippe A."/>
            <person name="Kane L.T."/>
            <person name="Mclaughlin S."/>
        </authorList>
    </citation>
    <scope>NUCLEOTIDE SEQUENCE</scope>
    <source>
        <strain evidence="1">MGC-MH-2018</strain>
    </source>
</reference>
<keyword evidence="1" id="KW-0808">Transferase</keyword>
<accession>A0ACB8H8B5</accession>
<evidence type="ECO:0000313" key="1">
    <source>
        <dbReference type="EMBL" id="KAH9483907.1"/>
    </source>
</evidence>